<protein>
    <submittedName>
        <fullName evidence="2">Glycosyltransferase</fullName>
    </submittedName>
</protein>
<dbReference type="InterPro" id="IPR001296">
    <property type="entry name" value="Glyco_trans_1"/>
</dbReference>
<dbReference type="AlphaFoldDB" id="A0A4V6HZ65"/>
<comment type="caution">
    <text evidence="2">The sequence shown here is derived from an EMBL/GenBank/DDBJ whole genome shotgun (WGS) entry which is preliminary data.</text>
</comment>
<dbReference type="Pfam" id="PF00534">
    <property type="entry name" value="Glycos_transf_1"/>
    <property type="match status" value="1"/>
</dbReference>
<evidence type="ECO:0000259" key="1">
    <source>
        <dbReference type="Pfam" id="PF00534"/>
    </source>
</evidence>
<dbReference type="OrthoDB" id="6286688at2"/>
<proteinExistence type="predicted"/>
<dbReference type="GO" id="GO:0016757">
    <property type="term" value="F:glycosyltransferase activity"/>
    <property type="evidence" value="ECO:0007669"/>
    <property type="project" value="InterPro"/>
</dbReference>
<name>A0A4V6HZ65_9HELI</name>
<organism evidence="2 3">
    <name type="scientific">Helicobacter trogontum</name>
    <dbReference type="NCBI Taxonomy" id="50960"/>
    <lineage>
        <taxon>Bacteria</taxon>
        <taxon>Pseudomonadati</taxon>
        <taxon>Campylobacterota</taxon>
        <taxon>Epsilonproteobacteria</taxon>
        <taxon>Campylobacterales</taxon>
        <taxon>Helicobacteraceae</taxon>
        <taxon>Helicobacter</taxon>
    </lineage>
</organism>
<reference evidence="2 3" key="1">
    <citation type="journal article" date="2014" name="Genome Announc.">
        <title>Draft genome sequences of eight enterohepatic helicobacter species isolated from both laboratory and wild rodents.</title>
        <authorList>
            <person name="Sheh A."/>
            <person name="Shen Z."/>
            <person name="Fox J.G."/>
        </authorList>
    </citation>
    <scope>NUCLEOTIDE SEQUENCE [LARGE SCALE GENOMIC DNA]</scope>
    <source>
        <strain evidence="2 3">ATCC 700114</strain>
    </source>
</reference>
<evidence type="ECO:0000313" key="2">
    <source>
        <dbReference type="EMBL" id="TLD83312.1"/>
    </source>
</evidence>
<dbReference type="SUPFAM" id="SSF53756">
    <property type="entry name" value="UDP-Glycosyltransferase/glycogen phosphorylase"/>
    <property type="match status" value="1"/>
</dbReference>
<sequence length="418" mass="48270">MKVVMSIRNLAATSGVERVVINLASAFCDLGHEVEIACYYKDELNRISTFPVDERVKISYIYPHADNHTQDKGLRKILWKWFRHLIVNLAINAKYTDADIFIESDFFLLFPYFKRKNMKYIRIIHVEIEKWKRKNSLFDSVVVLSSSEYEKWQHKTTKLTKIFNFIPMPFDMKLPQILHTDSLEACDPYKSVENLIHAKKILLSHNMQIHAASTQTIPQHKTQDFKTIQSCKIIAVGQMQSHQKGFPRMVSAYSKIARDFPHCTLEITGKGHKESPMNDTIKELGLQDFIKLNAFTTNIESVYLQGDIYVMTSYFEGLPMALIEAMSYGLPIVAYDIGTIRDCFALNPEIKNGIAYHKNGILVPNGNEELLCEAMRELLSNEAMRLEMGRQSLILARDKFSKEVIMQEWQSLLTKLQN</sequence>
<dbReference type="PANTHER" id="PTHR12526:SF630">
    <property type="entry name" value="GLYCOSYLTRANSFERASE"/>
    <property type="match status" value="1"/>
</dbReference>
<evidence type="ECO:0000313" key="3">
    <source>
        <dbReference type="Proteomes" id="UP000029878"/>
    </source>
</evidence>
<dbReference type="RefSeq" id="WP_034345127.1">
    <property type="nucleotide sequence ID" value="NZ_FZNG01000008.1"/>
</dbReference>
<dbReference type="EMBL" id="JRPL02000009">
    <property type="protein sequence ID" value="TLD83312.1"/>
    <property type="molecule type" value="Genomic_DNA"/>
</dbReference>
<accession>A0A4V6HZ65</accession>
<dbReference type="PANTHER" id="PTHR12526">
    <property type="entry name" value="GLYCOSYLTRANSFERASE"/>
    <property type="match status" value="1"/>
</dbReference>
<gene>
    <name evidence="2" type="ORF">LS81_005090</name>
</gene>
<dbReference type="Gene3D" id="3.40.50.2000">
    <property type="entry name" value="Glycogen Phosphorylase B"/>
    <property type="match status" value="2"/>
</dbReference>
<feature type="domain" description="Glycosyl transferase family 1" evidence="1">
    <location>
        <begin position="232"/>
        <end position="391"/>
    </location>
</feature>
<keyword evidence="2" id="KW-0808">Transferase</keyword>
<dbReference type="Proteomes" id="UP000029878">
    <property type="component" value="Unassembled WGS sequence"/>
</dbReference>